<keyword evidence="1" id="KW-0472">Membrane</keyword>
<evidence type="ECO:0000256" key="1">
    <source>
        <dbReference type="SAM" id="Phobius"/>
    </source>
</evidence>
<evidence type="ECO:0000313" key="3">
    <source>
        <dbReference type="Proteomes" id="UP000007886"/>
    </source>
</evidence>
<feature type="transmembrane region" description="Helical" evidence="1">
    <location>
        <begin position="299"/>
        <end position="324"/>
    </location>
</feature>
<feature type="transmembrane region" description="Helical" evidence="1">
    <location>
        <begin position="78"/>
        <end position="96"/>
    </location>
</feature>
<keyword evidence="3" id="KW-1185">Reference proteome</keyword>
<dbReference type="EMBL" id="AP012279">
    <property type="protein sequence ID" value="BAL78851.1"/>
    <property type="molecule type" value="Genomic_DNA"/>
</dbReference>
<feature type="transmembrane region" description="Helical" evidence="1">
    <location>
        <begin position="49"/>
        <end position="66"/>
    </location>
</feature>
<feature type="transmembrane region" description="Helical" evidence="1">
    <location>
        <begin position="206"/>
        <end position="223"/>
    </location>
</feature>
<feature type="transmembrane region" description="Helical" evidence="1">
    <location>
        <begin position="102"/>
        <end position="119"/>
    </location>
</feature>
<dbReference type="KEGG" id="brs:S23_56590"/>
<organism evidence="2 3">
    <name type="scientific">Bradyrhizobium cosmicum</name>
    <dbReference type="NCBI Taxonomy" id="1404864"/>
    <lineage>
        <taxon>Bacteria</taxon>
        <taxon>Pseudomonadati</taxon>
        <taxon>Pseudomonadota</taxon>
        <taxon>Alphaproteobacteria</taxon>
        <taxon>Hyphomicrobiales</taxon>
        <taxon>Nitrobacteraceae</taxon>
        <taxon>Bradyrhizobium</taxon>
    </lineage>
</organism>
<dbReference type="AlphaFoldDB" id="A0AAI8QET6"/>
<feature type="transmembrane region" description="Helical" evidence="1">
    <location>
        <begin position="384"/>
        <end position="405"/>
    </location>
</feature>
<keyword evidence="1" id="KW-1133">Transmembrane helix</keyword>
<dbReference type="Proteomes" id="UP000007886">
    <property type="component" value="Chromosome"/>
</dbReference>
<sequence length="440" mass="49164">MAGSVASNERETPISVGLSVEAIAFGLYVIRDAFAGAMKYYFAKLHLEILWFSPDFVAIVCIALFIKRCIIDNGSTMALLVLGQICVSLFIGFWFLGSTTALMSSVKMIFPLFVGFCFADKNLGEFRKTLTVITVTLYLSLFGIFLSKYWSMPWVGFKYESFGATREAGRLWWSFQEQRLAGFAADSTMAAYFILVAYVMTSIRRSVPWCIVMGGISIYAIRLTTSKTAMGVLFVYLLAMLLVRSLPYEKRLSTLRSFTLWSYASILVPIVLMILFTGVDLSPGSKGFFFSLQDRINNSWQLPFVYLSQLMPVGLITGCGVGCFNYPQQLFSNLTDYWVPVDNFYIGTYVMFGFPFIIFMWMVFRSTLIVTDVYKLSLVFVTNIFTITVLSYGPATGLLVIALGFSEVFSKRATKLFQSGGKRDAVAGPEARLSAAHDVG</sequence>
<feature type="transmembrane region" description="Helical" evidence="1">
    <location>
        <begin position="131"/>
        <end position="150"/>
    </location>
</feature>
<feature type="transmembrane region" description="Helical" evidence="1">
    <location>
        <begin position="229"/>
        <end position="246"/>
    </location>
</feature>
<feature type="transmembrane region" description="Helical" evidence="1">
    <location>
        <begin position="12"/>
        <end position="29"/>
    </location>
</feature>
<reference evidence="2 3" key="1">
    <citation type="journal article" date="2012" name="Microbes Environ.">
        <title>Complete genome sequence of Bradyrhizobium sp. S23321: insights into symbiosis evolution in soil oligotrophs.</title>
        <authorList>
            <person name="Okubo T."/>
            <person name="Tsukui T."/>
            <person name="Maita H."/>
            <person name="Okamoto S."/>
            <person name="Oshima K."/>
            <person name="Fujisawa T."/>
            <person name="Saito A."/>
            <person name="Futamata H."/>
            <person name="Hattori R."/>
            <person name="Shimomura Y."/>
            <person name="Haruta S."/>
            <person name="Morimoto S."/>
            <person name="Wang Y."/>
            <person name="Sakai Y."/>
            <person name="Hattori M."/>
            <person name="Aizawa S."/>
            <person name="Nagashima K.V.P."/>
            <person name="Masuda S."/>
            <person name="Hattori T."/>
            <person name="Yamashita A."/>
            <person name="Bao Z."/>
            <person name="Hayatsu M."/>
            <person name="Kajiya-Kanegae H."/>
            <person name="Yoshinaga I."/>
            <person name="Sakamoto K."/>
            <person name="Toyota K."/>
            <person name="Nakao M."/>
            <person name="Kohara M."/>
            <person name="Anda M."/>
            <person name="Niwa R."/>
            <person name="Jung-Hwan P."/>
            <person name="Sameshima-Saito R."/>
            <person name="Tokuda S."/>
            <person name="Yamamoto S."/>
            <person name="Yamamoto S."/>
            <person name="Yokoyama T."/>
            <person name="Akutsu T."/>
            <person name="Nakamura Y."/>
            <person name="Nakahira-Yanaka Y."/>
            <person name="Takada Hoshino Y."/>
            <person name="Hirakawa H."/>
            <person name="Mitsui H."/>
            <person name="Terasawa K."/>
            <person name="Itakura M."/>
            <person name="Sato S."/>
            <person name="Ikeda-Ohtsubo W."/>
            <person name="Sakakura N."/>
            <person name="Kaminuma E."/>
            <person name="Minamisawa K."/>
        </authorList>
    </citation>
    <scope>NUCLEOTIDE SEQUENCE [LARGE SCALE GENOMIC DNA]</scope>
    <source>
        <strain evidence="2 3">S23321</strain>
    </source>
</reference>
<gene>
    <name evidence="2" type="ORF">S23_56590</name>
</gene>
<proteinExistence type="predicted"/>
<feature type="transmembrane region" description="Helical" evidence="1">
    <location>
        <begin position="258"/>
        <end position="279"/>
    </location>
</feature>
<keyword evidence="1" id="KW-0812">Transmembrane</keyword>
<accession>A0AAI8QET6</accession>
<feature type="transmembrane region" description="Helical" evidence="1">
    <location>
        <begin position="180"/>
        <end position="199"/>
    </location>
</feature>
<evidence type="ECO:0000313" key="2">
    <source>
        <dbReference type="EMBL" id="BAL78851.1"/>
    </source>
</evidence>
<feature type="transmembrane region" description="Helical" evidence="1">
    <location>
        <begin position="344"/>
        <end position="364"/>
    </location>
</feature>
<protein>
    <submittedName>
        <fullName evidence="2">Uncharacterized protein</fullName>
    </submittedName>
</protein>
<name>A0AAI8QET6_9BRAD</name>